<feature type="domain" description="ABC transporter" evidence="6">
    <location>
        <begin position="317"/>
        <end position="539"/>
    </location>
</feature>
<evidence type="ECO:0000313" key="7">
    <source>
        <dbReference type="EMBL" id="MDK9865486.1"/>
    </source>
</evidence>
<evidence type="ECO:0000256" key="3">
    <source>
        <dbReference type="ARBA" id="ARBA00022840"/>
    </source>
</evidence>
<accession>A0AAW7AEJ9</accession>
<dbReference type="PROSITE" id="PS00211">
    <property type="entry name" value="ABC_TRANSPORTER_1"/>
    <property type="match status" value="1"/>
</dbReference>
<protein>
    <submittedName>
        <fullName evidence="7">Sal family ABC-F type ribosomal protection protein</fullName>
    </submittedName>
</protein>
<dbReference type="GO" id="GO:0005524">
    <property type="term" value="F:ATP binding"/>
    <property type="evidence" value="ECO:0007669"/>
    <property type="project" value="UniProtKB-KW"/>
</dbReference>
<name>A0AAW7AEJ9_9STAP</name>
<evidence type="ECO:0000256" key="5">
    <source>
        <dbReference type="SAM" id="MobiDB-lite"/>
    </source>
</evidence>
<dbReference type="InterPro" id="IPR003593">
    <property type="entry name" value="AAA+_ATPase"/>
</dbReference>
<dbReference type="SUPFAM" id="SSF52540">
    <property type="entry name" value="P-loop containing nucleoside triphosphate hydrolases"/>
    <property type="match status" value="2"/>
</dbReference>
<keyword evidence="2" id="KW-0547">Nucleotide-binding</keyword>
<dbReference type="NCBIfam" id="NF000355">
    <property type="entry name" value="ribo_prot_ABC_F"/>
    <property type="match status" value="1"/>
</dbReference>
<dbReference type="GO" id="GO:0016887">
    <property type="term" value="F:ATP hydrolysis activity"/>
    <property type="evidence" value="ECO:0007669"/>
    <property type="project" value="InterPro"/>
</dbReference>
<dbReference type="Gene3D" id="3.40.50.300">
    <property type="entry name" value="P-loop containing nucleotide triphosphate hydrolases"/>
    <property type="match status" value="2"/>
</dbReference>
<dbReference type="EMBL" id="JARGCK010000003">
    <property type="protein sequence ID" value="MDK9865486.1"/>
    <property type="molecule type" value="Genomic_DNA"/>
</dbReference>
<dbReference type="NCBIfam" id="NF000169">
    <property type="entry name" value="ABCF_Sal"/>
    <property type="match status" value="1"/>
</dbReference>
<keyword evidence="1" id="KW-0677">Repeat</keyword>
<feature type="coiled-coil region" evidence="4">
    <location>
        <begin position="224"/>
        <end position="251"/>
    </location>
</feature>
<evidence type="ECO:0000313" key="8">
    <source>
        <dbReference type="Proteomes" id="UP001174037"/>
    </source>
</evidence>
<dbReference type="Pfam" id="PF00005">
    <property type="entry name" value="ABC_tran"/>
    <property type="match status" value="2"/>
</dbReference>
<comment type="caution">
    <text evidence="7">The sequence shown here is derived from an EMBL/GenBank/DDBJ whole genome shotgun (WGS) entry which is preliminary data.</text>
</comment>
<gene>
    <name evidence="7" type="primary">sal</name>
    <name evidence="7" type="ORF">P1A27_05800</name>
</gene>
<dbReference type="Pfam" id="PF12848">
    <property type="entry name" value="ABC_tran_Xtn"/>
    <property type="match status" value="1"/>
</dbReference>
<dbReference type="CDD" id="cd03221">
    <property type="entry name" value="ABCF_EF-3"/>
    <property type="match status" value="1"/>
</dbReference>
<reference evidence="7" key="1">
    <citation type="journal article" date="2023" name="Int. J. Mol. Sci.">
        <title>Antibiotic Resistance/Susceptibility Profiles of Staphylococcus equorum Strains from Cheese, and Genome Analysis for Antibiotic Resistance Genes.</title>
        <authorList>
            <person name="Vazquez L."/>
            <person name="Srednik M.E."/>
            <person name="Rodriguez J."/>
            <person name="Florez A.B."/>
            <person name="Mayo B."/>
        </authorList>
    </citation>
    <scope>NUCLEOTIDE SEQUENCE</scope>
    <source>
        <strain evidence="7">5A3I</strain>
    </source>
</reference>
<dbReference type="PROSITE" id="PS50893">
    <property type="entry name" value="ABC_TRANSPORTER_2"/>
    <property type="match status" value="2"/>
</dbReference>
<dbReference type="InterPro" id="IPR050611">
    <property type="entry name" value="ABCF"/>
</dbReference>
<dbReference type="PANTHER" id="PTHR19211:SF100">
    <property type="entry name" value="RIBOSOME PROTECTION PROTEIN VMLR"/>
    <property type="match status" value="1"/>
</dbReference>
<sequence>MSFYYVQKPFEKYGKTLINHVDISVETGEHIAFVGDNGVGKTTLLNELYLKYRDNAYLMKQDMTDYYYETGMEFILSLFPEILKLKKEITYNYEKIADFIAYNGYELEQKIITQANLFNLSETDLDKEISLLSGGQQTRVALLRSIISEKDLILLDEPTNHLDQKMLNDLITHMNKSKRTIIYVSHHRGFINATASHIIEIKRTQTRKFTGNYNQYKEIIDLEFQTQVNAYEKQQKEVKQLEDTIKRVKEWHAASKQTTSVRDPSEQKRLSKLAQKSKVKASQLNQKLNENKLEEPEKDGRRFYFDQHENMRKRYLLRLEDFSISINNHCIYNQANFEIKNNENILLTGRNGSGKSLLISLIRQTLKPDQGHIYITPSLKIGYFDQQNDNLTYCETPLNTLLDLEGMTLSHAQTILASFGFDQDKIKEPITYLSMGEKSRLQFVLLFFSRPNLLILDEPTNYFDIATQDLIMDMIHSFTGQVLIVTHDQYLQSRFTATHWEVSNKQLHNLTLTQYRRSNTDDTLKLIDDYKTIDESGHFETDN</sequence>
<reference evidence="7" key="2">
    <citation type="submission" date="2023-03" db="EMBL/GenBank/DDBJ databases">
        <authorList>
            <person name="Vazquez L."/>
            <person name="Rodriguez J."/>
            <person name="Mayo B."/>
            <person name="Florez A.B."/>
        </authorList>
    </citation>
    <scope>NUCLEOTIDE SEQUENCE</scope>
    <source>
        <strain evidence="7">5A3I</strain>
    </source>
</reference>
<dbReference type="InterPro" id="IPR003439">
    <property type="entry name" value="ABC_transporter-like_ATP-bd"/>
</dbReference>
<dbReference type="InterPro" id="IPR027417">
    <property type="entry name" value="P-loop_NTPase"/>
</dbReference>
<proteinExistence type="predicted"/>
<dbReference type="Proteomes" id="UP001174037">
    <property type="component" value="Unassembled WGS sequence"/>
</dbReference>
<keyword evidence="4" id="KW-0175">Coiled coil</keyword>
<evidence type="ECO:0000256" key="2">
    <source>
        <dbReference type="ARBA" id="ARBA00022741"/>
    </source>
</evidence>
<evidence type="ECO:0000256" key="4">
    <source>
        <dbReference type="SAM" id="Coils"/>
    </source>
</evidence>
<dbReference type="FunFam" id="3.40.50.300:FF:000011">
    <property type="entry name" value="Putative ABC transporter ATP-binding component"/>
    <property type="match status" value="1"/>
</dbReference>
<keyword evidence="3" id="KW-0067">ATP-binding</keyword>
<dbReference type="RefSeq" id="WP_285323299.1">
    <property type="nucleotide sequence ID" value="NZ_JARGCK010000003.1"/>
</dbReference>
<dbReference type="PANTHER" id="PTHR19211">
    <property type="entry name" value="ATP-BINDING TRANSPORT PROTEIN-RELATED"/>
    <property type="match status" value="1"/>
</dbReference>
<evidence type="ECO:0000259" key="6">
    <source>
        <dbReference type="PROSITE" id="PS50893"/>
    </source>
</evidence>
<feature type="region of interest" description="Disordered" evidence="5">
    <location>
        <begin position="254"/>
        <end position="295"/>
    </location>
</feature>
<feature type="domain" description="ABC transporter" evidence="6">
    <location>
        <begin position="1"/>
        <end position="228"/>
    </location>
</feature>
<organism evidence="7 8">
    <name type="scientific">Staphylococcus equorum</name>
    <dbReference type="NCBI Taxonomy" id="246432"/>
    <lineage>
        <taxon>Bacteria</taxon>
        <taxon>Bacillati</taxon>
        <taxon>Bacillota</taxon>
        <taxon>Bacilli</taxon>
        <taxon>Bacillales</taxon>
        <taxon>Staphylococcaceae</taxon>
        <taxon>Staphylococcus</taxon>
    </lineage>
</organism>
<dbReference type="InterPro" id="IPR017871">
    <property type="entry name" value="ABC_transporter-like_CS"/>
</dbReference>
<dbReference type="SMART" id="SM00382">
    <property type="entry name" value="AAA"/>
    <property type="match status" value="2"/>
</dbReference>
<evidence type="ECO:0000256" key="1">
    <source>
        <dbReference type="ARBA" id="ARBA00022737"/>
    </source>
</evidence>
<dbReference type="InterPro" id="IPR032781">
    <property type="entry name" value="ABC_tran_Xtn"/>
</dbReference>
<dbReference type="AlphaFoldDB" id="A0AAW7AEJ9"/>